<gene>
    <name evidence="2" type="ORF">SDC9_128521</name>
</gene>
<proteinExistence type="predicted"/>
<comment type="caution">
    <text evidence="2">The sequence shown here is derived from an EMBL/GenBank/DDBJ whole genome shotgun (WGS) entry which is preliminary data.</text>
</comment>
<name>A0A645CX99_9ZZZZ</name>
<organism evidence="2">
    <name type="scientific">bioreactor metagenome</name>
    <dbReference type="NCBI Taxonomy" id="1076179"/>
    <lineage>
        <taxon>unclassified sequences</taxon>
        <taxon>metagenomes</taxon>
        <taxon>ecological metagenomes</taxon>
    </lineage>
</organism>
<evidence type="ECO:0000256" key="1">
    <source>
        <dbReference type="SAM" id="MobiDB-lite"/>
    </source>
</evidence>
<feature type="compositionally biased region" description="Basic residues" evidence="1">
    <location>
        <begin position="41"/>
        <end position="59"/>
    </location>
</feature>
<dbReference type="EMBL" id="VSSQ01030807">
    <property type="protein sequence ID" value="MPM81468.1"/>
    <property type="molecule type" value="Genomic_DNA"/>
</dbReference>
<evidence type="ECO:0000313" key="2">
    <source>
        <dbReference type="EMBL" id="MPM81468.1"/>
    </source>
</evidence>
<accession>A0A645CX99</accession>
<sequence>MHTRPDQTSLIIGEIDTDDAHVRCGECNGRVRRDNESGLPRLRRQPHRSGHTPVRHVNL</sequence>
<protein>
    <submittedName>
        <fullName evidence="2">Uncharacterized protein</fullName>
    </submittedName>
</protein>
<dbReference type="AlphaFoldDB" id="A0A645CX99"/>
<feature type="region of interest" description="Disordered" evidence="1">
    <location>
        <begin position="32"/>
        <end position="59"/>
    </location>
</feature>
<reference evidence="2" key="1">
    <citation type="submission" date="2019-08" db="EMBL/GenBank/DDBJ databases">
        <authorList>
            <person name="Kucharzyk K."/>
            <person name="Murdoch R.W."/>
            <person name="Higgins S."/>
            <person name="Loffler F."/>
        </authorList>
    </citation>
    <scope>NUCLEOTIDE SEQUENCE</scope>
</reference>